<keyword evidence="3 9" id="KW-0028">Amino-acid biosynthesis</keyword>
<dbReference type="Pfam" id="PF00696">
    <property type="entry name" value="AA_kinase"/>
    <property type="match status" value="1"/>
</dbReference>
<dbReference type="InterPro" id="IPR036393">
    <property type="entry name" value="AceGlu_kinase-like_sf"/>
</dbReference>
<dbReference type="UniPathway" id="UPA00068">
    <property type="reaction ID" value="UER00107"/>
</dbReference>
<sequence length="284" mass="31166">MKLSPYEKASLMIKKLPQIKDFLNQTVVIKYGGNAMTNEALKEVVIKDIVLMKFIGMNPVVVHGGGPEITNMMKKVGKEAEFVNGLRVTDRETMEITEKVLFGKINKEIVSFMKDYGTEAISINGKKDSMIQAKQKDPKLGFVGEVDQVNTDILEKIIAEGKIPVISPTACGKDGETYNINADEVAGRVAAAIGAKKLILITDVDGVMMDQHDTSSIISHIKTKEIRKYIEDQIIGGGMIPKIQCCFDAVTCGVEKAHIIDGRKPKSMLLKIFTNESVGTMITD</sequence>
<feature type="site" description="Transition state stabilizer" evidence="9">
    <location>
        <position position="242"/>
    </location>
</feature>
<dbReference type="FunFam" id="3.40.1160.10:FF:000004">
    <property type="entry name" value="Acetylglutamate kinase"/>
    <property type="match status" value="1"/>
</dbReference>
<dbReference type="InterPro" id="IPR001048">
    <property type="entry name" value="Asp/Glu/Uridylate_kinase"/>
</dbReference>
<evidence type="ECO:0000256" key="1">
    <source>
        <dbReference type="ARBA" id="ARBA00004828"/>
    </source>
</evidence>
<reference evidence="11 12" key="1">
    <citation type="submission" date="2016-10" db="EMBL/GenBank/DDBJ databases">
        <authorList>
            <person name="de Groot N.N."/>
        </authorList>
    </citation>
    <scope>NUCLEOTIDE SEQUENCE [LARGE SCALE GENOMIC DNA]</scope>
    <source>
        <strain evidence="11 12">DSM 18979</strain>
    </source>
</reference>
<keyword evidence="12" id="KW-1185">Reference proteome</keyword>
<feature type="binding site" evidence="9">
    <location>
        <position position="179"/>
    </location>
    <ligand>
        <name>substrate</name>
    </ligand>
</feature>
<dbReference type="GO" id="GO:0005737">
    <property type="term" value="C:cytoplasm"/>
    <property type="evidence" value="ECO:0007669"/>
    <property type="project" value="UniProtKB-SubCell"/>
</dbReference>
<evidence type="ECO:0000259" key="10">
    <source>
        <dbReference type="Pfam" id="PF00696"/>
    </source>
</evidence>
<evidence type="ECO:0000313" key="11">
    <source>
        <dbReference type="EMBL" id="SET65806.1"/>
    </source>
</evidence>
<comment type="similarity">
    <text evidence="9">Belongs to the acetylglutamate kinase family. ArgB subfamily.</text>
</comment>
<feature type="domain" description="Aspartate/glutamate/uridylate kinase" evidence="10">
    <location>
        <begin position="26"/>
        <end position="261"/>
    </location>
</feature>
<dbReference type="AlphaFoldDB" id="A0A1I0G5C3"/>
<dbReference type="RefSeq" id="WP_090446045.1">
    <property type="nucleotide sequence ID" value="NZ_FOHU01000018.1"/>
</dbReference>
<dbReference type="Gene3D" id="3.40.1160.10">
    <property type="entry name" value="Acetylglutamate kinase-like"/>
    <property type="match status" value="1"/>
</dbReference>
<evidence type="ECO:0000256" key="8">
    <source>
        <dbReference type="ARBA" id="ARBA00048141"/>
    </source>
</evidence>
<keyword evidence="6 9" id="KW-0418">Kinase</keyword>
<feature type="binding site" evidence="9">
    <location>
        <position position="87"/>
    </location>
    <ligand>
        <name>substrate</name>
    </ligand>
</feature>
<dbReference type="GO" id="GO:0042450">
    <property type="term" value="P:L-arginine biosynthetic process via ornithine"/>
    <property type="evidence" value="ECO:0007669"/>
    <property type="project" value="UniProtKB-UniRule"/>
</dbReference>
<accession>A0A1I0G5C3</accession>
<evidence type="ECO:0000256" key="5">
    <source>
        <dbReference type="ARBA" id="ARBA00022741"/>
    </source>
</evidence>
<feature type="binding site" evidence="9">
    <location>
        <begin position="65"/>
        <end position="66"/>
    </location>
    <ligand>
        <name>substrate</name>
    </ligand>
</feature>
<dbReference type="PANTHER" id="PTHR23342:SF0">
    <property type="entry name" value="N-ACETYLGLUTAMATE SYNTHASE, MITOCHONDRIAL"/>
    <property type="match status" value="1"/>
</dbReference>
<comment type="function">
    <text evidence="9">Catalyzes the ATP-dependent phosphorylation of N-acetyl-L-glutamate.</text>
</comment>
<dbReference type="EMBL" id="FOHU01000018">
    <property type="protein sequence ID" value="SET65806.1"/>
    <property type="molecule type" value="Genomic_DNA"/>
</dbReference>
<evidence type="ECO:0000256" key="9">
    <source>
        <dbReference type="HAMAP-Rule" id="MF_00082"/>
    </source>
</evidence>
<protein>
    <recommendedName>
        <fullName evidence="9">Acetylglutamate kinase</fullName>
        <ecNumber evidence="9">2.7.2.8</ecNumber>
    </recommendedName>
    <alternativeName>
        <fullName evidence="9">N-acetyl-L-glutamate 5-phosphotransferase</fullName>
    </alternativeName>
    <alternativeName>
        <fullName evidence="9">NAG kinase</fullName>
        <shortName evidence="9">NAGK</shortName>
    </alternativeName>
</protein>
<comment type="subcellular location">
    <subcellularLocation>
        <location evidence="9">Cytoplasm</location>
    </subcellularLocation>
</comment>
<organism evidence="11 12">
    <name type="scientific">Natronincola peptidivorans</name>
    <dbReference type="NCBI Taxonomy" id="426128"/>
    <lineage>
        <taxon>Bacteria</taxon>
        <taxon>Bacillati</taxon>
        <taxon>Bacillota</taxon>
        <taxon>Clostridia</taxon>
        <taxon>Peptostreptococcales</taxon>
        <taxon>Natronincolaceae</taxon>
        <taxon>Natronincola</taxon>
    </lineage>
</organism>
<name>A0A1I0G5C3_9FIRM</name>
<proteinExistence type="inferred from homology"/>
<feature type="site" description="Transition state stabilizer" evidence="9">
    <location>
        <position position="30"/>
    </location>
</feature>
<keyword evidence="7 9" id="KW-0067">ATP-binding</keyword>
<dbReference type="GO" id="GO:0003991">
    <property type="term" value="F:acetylglutamate kinase activity"/>
    <property type="evidence" value="ECO:0007669"/>
    <property type="project" value="UniProtKB-UniRule"/>
</dbReference>
<dbReference type="PIRSF" id="PIRSF000728">
    <property type="entry name" value="NAGK"/>
    <property type="match status" value="1"/>
</dbReference>
<comment type="pathway">
    <text evidence="1 9">Amino-acid biosynthesis; L-arginine biosynthesis; N(2)-acetyl-L-ornithine from L-glutamate: step 2/4.</text>
</comment>
<dbReference type="OrthoDB" id="9803155at2"/>
<keyword evidence="5 9" id="KW-0547">Nucleotide-binding</keyword>
<evidence type="ECO:0000256" key="6">
    <source>
        <dbReference type="ARBA" id="ARBA00022777"/>
    </source>
</evidence>
<dbReference type="EC" id="2.7.2.8" evidence="9"/>
<dbReference type="Proteomes" id="UP000199568">
    <property type="component" value="Unassembled WGS sequence"/>
</dbReference>
<dbReference type="PRINTS" id="PR00474">
    <property type="entry name" value="GLU5KINASE"/>
</dbReference>
<evidence type="ECO:0000256" key="4">
    <source>
        <dbReference type="ARBA" id="ARBA00022679"/>
    </source>
</evidence>
<dbReference type="CDD" id="cd04250">
    <property type="entry name" value="AAK_NAGK-C"/>
    <property type="match status" value="1"/>
</dbReference>
<dbReference type="InterPro" id="IPR004662">
    <property type="entry name" value="AcgluKinase_fam"/>
</dbReference>
<dbReference type="HAMAP" id="MF_00082">
    <property type="entry name" value="ArgB"/>
    <property type="match status" value="1"/>
</dbReference>
<keyword evidence="9" id="KW-0963">Cytoplasm</keyword>
<evidence type="ECO:0000313" key="12">
    <source>
        <dbReference type="Proteomes" id="UP000199568"/>
    </source>
</evidence>
<dbReference type="InterPro" id="IPR001057">
    <property type="entry name" value="Glu/AcGlu_kinase"/>
</dbReference>
<gene>
    <name evidence="9" type="primary">argB</name>
    <name evidence="11" type="ORF">SAMN05660297_03057</name>
</gene>
<evidence type="ECO:0000256" key="7">
    <source>
        <dbReference type="ARBA" id="ARBA00022840"/>
    </source>
</evidence>
<dbReference type="STRING" id="426128.SAMN05660297_03057"/>
<evidence type="ECO:0000256" key="2">
    <source>
        <dbReference type="ARBA" id="ARBA00022571"/>
    </source>
</evidence>
<keyword evidence="4 9" id="KW-0808">Transferase</keyword>
<evidence type="ECO:0000256" key="3">
    <source>
        <dbReference type="ARBA" id="ARBA00022605"/>
    </source>
</evidence>
<dbReference type="PANTHER" id="PTHR23342">
    <property type="entry name" value="N-ACETYLGLUTAMATE SYNTHASE"/>
    <property type="match status" value="1"/>
</dbReference>
<dbReference type="GO" id="GO:0005524">
    <property type="term" value="F:ATP binding"/>
    <property type="evidence" value="ECO:0007669"/>
    <property type="project" value="UniProtKB-UniRule"/>
</dbReference>
<dbReference type="InterPro" id="IPR041727">
    <property type="entry name" value="NAGK-C"/>
</dbReference>
<dbReference type="NCBIfam" id="TIGR00761">
    <property type="entry name" value="argB"/>
    <property type="match status" value="1"/>
</dbReference>
<comment type="catalytic activity">
    <reaction evidence="8 9">
        <text>N-acetyl-L-glutamate + ATP = N-acetyl-L-glutamyl 5-phosphate + ADP</text>
        <dbReference type="Rhea" id="RHEA:14629"/>
        <dbReference type="ChEBI" id="CHEBI:30616"/>
        <dbReference type="ChEBI" id="CHEBI:44337"/>
        <dbReference type="ChEBI" id="CHEBI:57936"/>
        <dbReference type="ChEBI" id="CHEBI:456216"/>
        <dbReference type="EC" id="2.7.2.8"/>
    </reaction>
</comment>
<dbReference type="SUPFAM" id="SSF53633">
    <property type="entry name" value="Carbamate kinase-like"/>
    <property type="match status" value="1"/>
</dbReference>
<keyword evidence="2 9" id="KW-0055">Arginine biosynthesis</keyword>
<dbReference type="InterPro" id="IPR037528">
    <property type="entry name" value="ArgB"/>
</dbReference>